<dbReference type="HOGENOM" id="CLU_2188105_0_0_1"/>
<protein>
    <submittedName>
        <fullName evidence="2">Uncharacterized protein</fullName>
    </submittedName>
</protein>
<evidence type="ECO:0000313" key="2">
    <source>
        <dbReference type="EnsemblPlants" id="ORGLA04G0005900.1"/>
    </source>
</evidence>
<dbReference type="Proteomes" id="UP000007306">
    <property type="component" value="Chromosome 4"/>
</dbReference>
<name>I1PIP0_ORYGL</name>
<reference evidence="2 3" key="2">
    <citation type="submission" date="2018-04" db="EMBL/GenBank/DDBJ databases">
        <title>OglaRS2 (Oryza glaberrima Reference Sequence Version 2).</title>
        <authorList>
            <person name="Zhang J."/>
            <person name="Kudrna D."/>
            <person name="Lee S."/>
            <person name="Talag J."/>
            <person name="Rajasekar S."/>
            <person name="Wing R.A."/>
        </authorList>
    </citation>
    <scope>NUCLEOTIDE SEQUENCE [LARGE SCALE GENOMIC DNA]</scope>
    <source>
        <strain evidence="2 3">cv. IRGC 96717</strain>
    </source>
</reference>
<reference evidence="2" key="1">
    <citation type="submission" date="2015-06" db="UniProtKB">
        <authorList>
            <consortium name="EnsemblPlants"/>
        </authorList>
    </citation>
    <scope>IDENTIFICATION</scope>
</reference>
<organism evidence="2 3">
    <name type="scientific">Oryza glaberrima</name>
    <name type="common">African rice</name>
    <dbReference type="NCBI Taxonomy" id="4538"/>
    <lineage>
        <taxon>Eukaryota</taxon>
        <taxon>Viridiplantae</taxon>
        <taxon>Streptophyta</taxon>
        <taxon>Embryophyta</taxon>
        <taxon>Tracheophyta</taxon>
        <taxon>Spermatophyta</taxon>
        <taxon>Magnoliopsida</taxon>
        <taxon>Liliopsida</taxon>
        <taxon>Poales</taxon>
        <taxon>Poaceae</taxon>
        <taxon>BOP clade</taxon>
        <taxon>Oryzoideae</taxon>
        <taxon>Oryzeae</taxon>
        <taxon>Oryzinae</taxon>
        <taxon>Oryza</taxon>
    </lineage>
</organism>
<dbReference type="EnsemblPlants" id="ORGLA04G0005900.1">
    <property type="protein sequence ID" value="ORGLA04G0005900.1"/>
    <property type="gene ID" value="ORGLA04G0005900"/>
</dbReference>
<evidence type="ECO:0000313" key="3">
    <source>
        <dbReference type="Proteomes" id="UP000007306"/>
    </source>
</evidence>
<dbReference type="Gramene" id="ORGLA04G0005900.1">
    <property type="protein sequence ID" value="ORGLA04G0005900.1"/>
    <property type="gene ID" value="ORGLA04G0005900"/>
</dbReference>
<accession>I1PIP0</accession>
<proteinExistence type="predicted"/>
<dbReference type="AlphaFoldDB" id="I1PIP0"/>
<sequence length="110" mass="12472">MDNLPDLVLPRPDTVSVVDGVQDVLSLVDGVHQLTQLPHDPMVAHARFLLLHRVHGHCDLPHFSHQLCNVLSVISQASVLPRHKGFRDFGDLDARRNRRPNRRNCSNRHA</sequence>
<evidence type="ECO:0000256" key="1">
    <source>
        <dbReference type="SAM" id="MobiDB-lite"/>
    </source>
</evidence>
<feature type="region of interest" description="Disordered" evidence="1">
    <location>
        <begin position="90"/>
        <end position="110"/>
    </location>
</feature>
<feature type="compositionally biased region" description="Basic residues" evidence="1">
    <location>
        <begin position="96"/>
        <end position="110"/>
    </location>
</feature>
<keyword evidence="3" id="KW-1185">Reference proteome</keyword>